<evidence type="ECO:0000313" key="4">
    <source>
        <dbReference type="EMBL" id="KAJ8991127.1"/>
    </source>
</evidence>
<feature type="region of interest" description="Disordered" evidence="1">
    <location>
        <begin position="713"/>
        <end position="746"/>
    </location>
</feature>
<dbReference type="Pfam" id="PF20778">
    <property type="entry name" value="SLS1_C"/>
    <property type="match status" value="1"/>
</dbReference>
<sequence>MLTRTTALSHVCLRCQRRLLRDKGPLQAPPHPVVSTSGRRRGHTAVQLQQDEDNDHRAGDQPESSTPQGSSDLNTNSQNDPVAEKGYRFRRWRPTQTAKLGVNTLGKPAEVLILPSRNRRIPKVPKEEESQDRPSLHESLASEQEPLSIQGLVANIEQVVRASGIEKKRGQLEVREWEILRSSLAKGFKLDQLRRYIAYKHKNALSTDAFHRVNRQNKPDTIKYLVEEVWGYTVPVTESSSSKTKRRSLSLYIPDEARLEHLLKDRSQPLKRIAEELDVQIDLFRRESRIRVAGVPSNAAAALARISRLVKDLQPIIIPLQGAVGDMSRDPALKQSVKQFLDSVQQKFDVQIALAPDHIKIVHNEQHRLAQQAHREIRLALEEECHAQEIDVWPQASMESSSLQPFPTPPEYTAGLVQSSWARLTDSAPDSMGSYEISNSDAERTVSLDSMIGRISDWLSSLSAVQKSKSRHELYAQLTADFGQALLREPPKDRTGRMEEGSNIHTRPDSKTLGRSADRTAPEQGQASIVEKQQASSSIKLEPMRNPYFTSQIPFLVQQLALMKHWNPASSKPAKDVDSDARLTLRLEFAPTSSGSGSQSHGWPTFEVLVTAGELEHGKKRPPLDIARVSVVHHRKSFTILCPSQHVDVRITQQLKQDLLYPGAGTGKDPKHTPLLRAIKGYFSRTEADDPRDWLFQPFVALPVHDSMKGVSEKIDSVGSPTKQKQRKQSQQQEVPTSSTTTDKGSKKGTVTYILRTVDVMDVDSREVTVTVETETNASGTAGPEQHGKPKQQQQQRTANPVKFCLDHITLTGTEATRQELRLAEQSILHPPTLTQPDVDAFVKAALQLADRLGKDPTSTTKPGMQAEIQVQAQALRQAVHSTEGTEKRKQPSVRKDSGKIKTSKSSKGNTVSNMSKMAKKPAKRAGKSAKKEKSKSPSALGSATTTESAPAA</sequence>
<reference evidence="4" key="1">
    <citation type="submission" date="2023-01" db="EMBL/GenBank/DDBJ databases">
        <title>Exophiala dermititidis isolated from Cystic Fibrosis Patient.</title>
        <authorList>
            <person name="Kurbessoian T."/>
            <person name="Crocker A."/>
            <person name="Murante D."/>
            <person name="Hogan D.A."/>
            <person name="Stajich J.E."/>
        </authorList>
    </citation>
    <scope>NUCLEOTIDE SEQUENCE</scope>
    <source>
        <strain evidence="4">Ex8</strain>
    </source>
</reference>
<feature type="region of interest" description="Disordered" evidence="1">
    <location>
        <begin position="120"/>
        <end position="144"/>
    </location>
</feature>
<dbReference type="AlphaFoldDB" id="A0AAN6IUI3"/>
<feature type="compositionally biased region" description="Basic residues" evidence="1">
    <location>
        <begin position="918"/>
        <end position="929"/>
    </location>
</feature>
<feature type="region of interest" description="Disordered" evidence="1">
    <location>
        <begin position="23"/>
        <end position="90"/>
    </location>
</feature>
<name>A0AAN6IUI3_EXODE</name>
<feature type="compositionally biased region" description="Polar residues" evidence="1">
    <location>
        <begin position="942"/>
        <end position="953"/>
    </location>
</feature>
<organism evidence="4 5">
    <name type="scientific">Exophiala dermatitidis</name>
    <name type="common">Black yeast-like fungus</name>
    <name type="synonym">Wangiella dermatitidis</name>
    <dbReference type="NCBI Taxonomy" id="5970"/>
    <lineage>
        <taxon>Eukaryota</taxon>
        <taxon>Fungi</taxon>
        <taxon>Dikarya</taxon>
        <taxon>Ascomycota</taxon>
        <taxon>Pezizomycotina</taxon>
        <taxon>Eurotiomycetes</taxon>
        <taxon>Chaetothyriomycetidae</taxon>
        <taxon>Chaetothyriales</taxon>
        <taxon>Herpotrichiellaceae</taxon>
        <taxon>Exophiala</taxon>
    </lineage>
</organism>
<feature type="compositionally biased region" description="Low complexity" evidence="1">
    <location>
        <begin position="729"/>
        <end position="746"/>
    </location>
</feature>
<feature type="compositionally biased region" description="Basic and acidic residues" evidence="1">
    <location>
        <begin position="884"/>
        <end position="900"/>
    </location>
</feature>
<dbReference type="Pfam" id="PF20776">
    <property type="entry name" value="SLS1_N"/>
    <property type="match status" value="1"/>
</dbReference>
<accession>A0AAN6IUI3</accession>
<feature type="compositionally biased region" description="Polar residues" evidence="1">
    <location>
        <begin position="523"/>
        <end position="537"/>
    </location>
</feature>
<feature type="region of interest" description="Disordered" evidence="1">
    <location>
        <begin position="877"/>
        <end position="953"/>
    </location>
</feature>
<proteinExistence type="predicted"/>
<comment type="caution">
    <text evidence="4">The sequence shown here is derived from an EMBL/GenBank/DDBJ whole genome shotgun (WGS) entry which is preliminary data.</text>
</comment>
<gene>
    <name evidence="4" type="ORF">HRR80_005180</name>
</gene>
<dbReference type="Proteomes" id="UP001161757">
    <property type="component" value="Unassembled WGS sequence"/>
</dbReference>
<feature type="region of interest" description="Disordered" evidence="1">
    <location>
        <begin position="487"/>
        <end position="537"/>
    </location>
</feature>
<evidence type="ECO:0000259" key="3">
    <source>
        <dbReference type="Pfam" id="PF20778"/>
    </source>
</evidence>
<feature type="compositionally biased region" description="Basic and acidic residues" evidence="1">
    <location>
        <begin position="489"/>
        <end position="521"/>
    </location>
</feature>
<evidence type="ECO:0000259" key="2">
    <source>
        <dbReference type="Pfam" id="PF20776"/>
    </source>
</evidence>
<feature type="compositionally biased region" description="Basic and acidic residues" evidence="1">
    <location>
        <begin position="124"/>
        <end position="136"/>
    </location>
</feature>
<evidence type="ECO:0000313" key="5">
    <source>
        <dbReference type="Proteomes" id="UP001161757"/>
    </source>
</evidence>
<dbReference type="InterPro" id="IPR048401">
    <property type="entry name" value="SLS1_C"/>
</dbReference>
<protein>
    <submittedName>
        <fullName evidence="4">Uncharacterized protein</fullName>
    </submittedName>
</protein>
<feature type="compositionally biased region" description="Polar residues" evidence="1">
    <location>
        <begin position="62"/>
        <end position="80"/>
    </location>
</feature>
<feature type="domain" description="SLS1 C-terminal" evidence="3">
    <location>
        <begin position="419"/>
        <end position="705"/>
    </location>
</feature>
<dbReference type="InterPro" id="IPR048400">
    <property type="entry name" value="SLS1_N"/>
</dbReference>
<feature type="domain" description="SLS1 N-terminal" evidence="2">
    <location>
        <begin position="171"/>
        <end position="233"/>
    </location>
</feature>
<evidence type="ECO:0000256" key="1">
    <source>
        <dbReference type="SAM" id="MobiDB-lite"/>
    </source>
</evidence>
<feature type="region of interest" description="Disordered" evidence="1">
    <location>
        <begin position="775"/>
        <end position="798"/>
    </location>
</feature>
<dbReference type="EMBL" id="JAJGCB010000009">
    <property type="protein sequence ID" value="KAJ8991127.1"/>
    <property type="molecule type" value="Genomic_DNA"/>
</dbReference>